<evidence type="ECO:0000256" key="1">
    <source>
        <dbReference type="SAM" id="MobiDB-lite"/>
    </source>
</evidence>
<comment type="caution">
    <text evidence="2">The sequence shown here is derived from an EMBL/GenBank/DDBJ whole genome shotgun (WGS) entry which is preliminary data.</text>
</comment>
<evidence type="ECO:0000313" key="3">
    <source>
        <dbReference type="EMBL" id="PKI65251.1"/>
    </source>
</evidence>
<feature type="compositionally biased region" description="Low complexity" evidence="1">
    <location>
        <begin position="73"/>
        <end position="85"/>
    </location>
</feature>
<dbReference type="EMBL" id="MTKT01001132">
    <property type="protein sequence ID" value="OWM85749.1"/>
    <property type="molecule type" value="Genomic_DNA"/>
</dbReference>
<feature type="compositionally biased region" description="Basic and acidic residues" evidence="1">
    <location>
        <begin position="87"/>
        <end position="98"/>
    </location>
</feature>
<evidence type="ECO:0000313" key="5">
    <source>
        <dbReference type="Proteomes" id="UP000233551"/>
    </source>
</evidence>
<organism evidence="2 4">
    <name type="scientific">Punica granatum</name>
    <name type="common">Pomegranate</name>
    <dbReference type="NCBI Taxonomy" id="22663"/>
    <lineage>
        <taxon>Eukaryota</taxon>
        <taxon>Viridiplantae</taxon>
        <taxon>Streptophyta</taxon>
        <taxon>Embryophyta</taxon>
        <taxon>Tracheophyta</taxon>
        <taxon>Spermatophyta</taxon>
        <taxon>Magnoliopsida</taxon>
        <taxon>eudicotyledons</taxon>
        <taxon>Gunneridae</taxon>
        <taxon>Pentapetalae</taxon>
        <taxon>rosids</taxon>
        <taxon>malvids</taxon>
        <taxon>Myrtales</taxon>
        <taxon>Lythraceae</taxon>
        <taxon>Punica</taxon>
    </lineage>
</organism>
<reference evidence="4" key="1">
    <citation type="journal article" date="2017" name="Plant J.">
        <title>The pomegranate (Punica granatum L.) genome and the genomics of punicalagin biosynthesis.</title>
        <authorList>
            <person name="Qin G."/>
            <person name="Xu C."/>
            <person name="Ming R."/>
            <person name="Tang H."/>
            <person name="Guyot R."/>
            <person name="Kramer E.M."/>
            <person name="Hu Y."/>
            <person name="Yi X."/>
            <person name="Qi Y."/>
            <person name="Xu X."/>
            <person name="Gao Z."/>
            <person name="Pan H."/>
            <person name="Jian J."/>
            <person name="Tian Y."/>
            <person name="Yue Z."/>
            <person name="Xu Y."/>
        </authorList>
    </citation>
    <scope>NUCLEOTIDE SEQUENCE [LARGE SCALE GENOMIC DNA]</scope>
    <source>
        <strain evidence="4">cv. Dabenzi</strain>
    </source>
</reference>
<gene>
    <name evidence="2" type="ORF">CDL15_Pgr023682</name>
    <name evidence="3" type="ORF">CRG98_014400</name>
</gene>
<accession>A0A218XM49</accession>
<evidence type="ECO:0000313" key="2">
    <source>
        <dbReference type="EMBL" id="OWM85749.1"/>
    </source>
</evidence>
<feature type="region of interest" description="Disordered" evidence="1">
    <location>
        <begin position="57"/>
        <end position="98"/>
    </location>
</feature>
<reference evidence="3 5" key="3">
    <citation type="submission" date="2017-11" db="EMBL/GenBank/DDBJ databases">
        <title>De-novo sequencing of pomegranate (Punica granatum L.) genome.</title>
        <authorList>
            <person name="Akparov Z."/>
            <person name="Amiraslanov A."/>
            <person name="Hajiyeva S."/>
            <person name="Abbasov M."/>
            <person name="Kaur K."/>
            <person name="Hamwieh A."/>
            <person name="Solovyev V."/>
            <person name="Salamov A."/>
            <person name="Braich B."/>
            <person name="Kosarev P."/>
            <person name="Mahmoud A."/>
            <person name="Hajiyev E."/>
            <person name="Babayeva S."/>
            <person name="Izzatullayeva V."/>
            <person name="Mammadov A."/>
            <person name="Mammadov A."/>
            <person name="Sharifova S."/>
            <person name="Ojaghi J."/>
            <person name="Eynullazada K."/>
            <person name="Bayramov B."/>
            <person name="Abdulazimova A."/>
            <person name="Shahmuradov I."/>
        </authorList>
    </citation>
    <scope>NUCLEOTIDE SEQUENCE [LARGE SCALE GENOMIC DNA]</scope>
    <source>
        <strain evidence="3">AG2017</strain>
        <strain evidence="5">cv. AG2017</strain>
        <tissue evidence="3">Leaf</tissue>
    </source>
</reference>
<evidence type="ECO:0000313" key="4">
    <source>
        <dbReference type="Proteomes" id="UP000197138"/>
    </source>
</evidence>
<keyword evidence="5" id="KW-1185">Reference proteome</keyword>
<dbReference type="Proteomes" id="UP000233551">
    <property type="component" value="Unassembled WGS sequence"/>
</dbReference>
<sequence>MGGGLPGGGVCIDCVCAGRRRRLGIPRRVLRTTWRRGEITMRKRAIAAVIKILAVNSPGAESRSGPPSITEYSPLSNSSPSPSRPHQFTDTKIRTFPC</sequence>
<reference evidence="2" key="2">
    <citation type="submission" date="2017-06" db="EMBL/GenBank/DDBJ databases">
        <title>The pomegranate genome and the genomics of punicalagin biosynthesis.</title>
        <authorList>
            <person name="Xu C."/>
        </authorList>
    </citation>
    <scope>NUCLEOTIDE SEQUENCE [LARGE SCALE GENOMIC DNA]</scope>
    <source>
        <tissue evidence="2">Fresh leaf</tissue>
    </source>
</reference>
<dbReference type="AlphaFoldDB" id="A0A218XM49"/>
<dbReference type="Proteomes" id="UP000197138">
    <property type="component" value="Unassembled WGS sequence"/>
</dbReference>
<dbReference type="EMBL" id="PGOL01000763">
    <property type="protein sequence ID" value="PKI65251.1"/>
    <property type="molecule type" value="Genomic_DNA"/>
</dbReference>
<name>A0A218XM49_PUNGR</name>
<protein>
    <submittedName>
        <fullName evidence="2">Uncharacterized protein</fullName>
    </submittedName>
</protein>
<proteinExistence type="predicted"/>